<name>A0ABT8KST8_9BACT</name>
<sequence>MQSNKISLLVGLVLCLSVNDIRAQSGMHYNNLTRSDKFKFKDIFVSYSHPRLSRTSISAGLGLSAYTGDLSSASNLSLQRYLLNPNFGLGLNHRFTNYMSLKFEVNYFTLYSETSPGVWEDQGFVSKNIEYFVGLEIDLKPKTDFELGHKVWNQYIFFGIGRFHFDPRDPDTKVPLDKVATQQNGEQSKSAMVFPVGFGVSKYLNDYLSAGFEAAFRFTTTDFVDDASLPNDPNPRNDAYILYSLRLNFQLDRWFRYGNYLKRKRG</sequence>
<evidence type="ECO:0000313" key="1">
    <source>
        <dbReference type="EMBL" id="MDN5203827.1"/>
    </source>
</evidence>
<comment type="caution">
    <text evidence="1">The sequence shown here is derived from an EMBL/GenBank/DDBJ whole genome shotgun (WGS) entry which is preliminary data.</text>
</comment>
<dbReference type="Gene3D" id="2.40.160.20">
    <property type="match status" value="1"/>
</dbReference>
<accession>A0ABT8KST8</accession>
<dbReference type="InterPro" id="IPR011250">
    <property type="entry name" value="OMP/PagP_B-barrel"/>
</dbReference>
<evidence type="ECO:0008006" key="3">
    <source>
        <dbReference type="Google" id="ProtNLM"/>
    </source>
</evidence>
<protein>
    <recommendedName>
        <fullName evidence="3">Outer membrane protein beta-barrel domain-containing protein</fullName>
    </recommendedName>
</protein>
<proteinExistence type="predicted"/>
<keyword evidence="2" id="KW-1185">Reference proteome</keyword>
<dbReference type="SUPFAM" id="SSF56925">
    <property type="entry name" value="OMPA-like"/>
    <property type="match status" value="1"/>
</dbReference>
<dbReference type="EMBL" id="JAUJEA010000008">
    <property type="protein sequence ID" value="MDN5203827.1"/>
    <property type="molecule type" value="Genomic_DNA"/>
</dbReference>
<organism evidence="1 2">
    <name type="scientific">Splendidivirga corallicola</name>
    <dbReference type="NCBI Taxonomy" id="3051826"/>
    <lineage>
        <taxon>Bacteria</taxon>
        <taxon>Pseudomonadati</taxon>
        <taxon>Bacteroidota</taxon>
        <taxon>Cytophagia</taxon>
        <taxon>Cytophagales</taxon>
        <taxon>Splendidivirgaceae</taxon>
        <taxon>Splendidivirga</taxon>
    </lineage>
</organism>
<dbReference type="Proteomes" id="UP001172082">
    <property type="component" value="Unassembled WGS sequence"/>
</dbReference>
<dbReference type="RefSeq" id="WP_346753850.1">
    <property type="nucleotide sequence ID" value="NZ_JAUJEA010000008.1"/>
</dbReference>
<evidence type="ECO:0000313" key="2">
    <source>
        <dbReference type="Proteomes" id="UP001172082"/>
    </source>
</evidence>
<reference evidence="1" key="1">
    <citation type="submission" date="2023-06" db="EMBL/GenBank/DDBJ databases">
        <title>Genomic of Parafulvivirga corallium.</title>
        <authorList>
            <person name="Wang G."/>
        </authorList>
    </citation>
    <scope>NUCLEOTIDE SEQUENCE</scope>
    <source>
        <strain evidence="1">BMA10</strain>
    </source>
</reference>
<gene>
    <name evidence="1" type="ORF">QQ008_20720</name>
</gene>